<feature type="compositionally biased region" description="Low complexity" evidence="1">
    <location>
        <begin position="19"/>
        <end position="32"/>
    </location>
</feature>
<dbReference type="SFLD" id="SFLDG01018">
    <property type="entry name" value="Squalene/Phytoene_Synthase_Lik"/>
    <property type="match status" value="1"/>
</dbReference>
<evidence type="ECO:0000313" key="2">
    <source>
        <dbReference type="EMBL" id="CBW75379.1"/>
    </source>
</evidence>
<proteinExistence type="predicted"/>
<dbReference type="AlphaFoldDB" id="E5ARZ7"/>
<name>E5ARZ7_MYCRK</name>
<dbReference type="InterPro" id="IPR008949">
    <property type="entry name" value="Isoprenoid_synthase_dom_sf"/>
</dbReference>
<dbReference type="Proteomes" id="UP000007437">
    <property type="component" value="Chromosome"/>
</dbReference>
<dbReference type="InterPro" id="IPR002060">
    <property type="entry name" value="Squ/phyt_synthse"/>
</dbReference>
<dbReference type="Gene3D" id="1.10.600.10">
    <property type="entry name" value="Farnesyl Diphosphate Synthase"/>
    <property type="match status" value="1"/>
</dbReference>
<dbReference type="eggNOG" id="COG1562">
    <property type="taxonomic scope" value="Bacteria"/>
</dbReference>
<dbReference type="HOGENOM" id="CLU_031981_1_1_4"/>
<reference evidence="2 3" key="1">
    <citation type="journal article" date="2011" name="J. Bacteriol.">
        <title>Complete genome sequence of Burkholderia rhizoxinica, an endosymbiont of Rhizopus microsporus.</title>
        <authorList>
            <person name="Lackner G."/>
            <person name="Moebius N."/>
            <person name="Partida-Martinez L."/>
            <person name="Hertweck C."/>
        </authorList>
    </citation>
    <scope>NUCLEOTIDE SEQUENCE [LARGE SCALE GENOMIC DNA]</scope>
    <source>
        <strain evidence="3">DSM 19002 / CIP 109453 / HKI 454</strain>
    </source>
</reference>
<dbReference type="KEGG" id="brh:RBRH_03907"/>
<dbReference type="GO" id="GO:0051996">
    <property type="term" value="F:squalene synthase [NAD(P)H] activity"/>
    <property type="evidence" value="ECO:0007669"/>
    <property type="project" value="UniProtKB-EC"/>
</dbReference>
<evidence type="ECO:0000313" key="3">
    <source>
        <dbReference type="Proteomes" id="UP000007437"/>
    </source>
</evidence>
<gene>
    <name evidence="2" type="ordered locus">RBRH_03907</name>
</gene>
<protein>
    <submittedName>
        <fullName evidence="2">Farnesyl-diphosphate farnesyltransferase</fullName>
        <ecNumber evidence="2">2.5.1.21</ecNumber>
    </submittedName>
</protein>
<dbReference type="EC" id="2.5.1.21" evidence="2"/>
<feature type="region of interest" description="Disordered" evidence="1">
    <location>
        <begin position="1"/>
        <end position="38"/>
    </location>
</feature>
<sequence length="402" mass="44461">MSIYGCAMSDSSFDSPSDGAAAHARRAAGPVAGPQPPACVTAADRSMRDPARSFLLGPLLKGVSRSFYLTLRVLPAGMRDPVGLAYLLARAADTIADTPLIEPALRLRMLLTLRAHVNDAEHDRGPLREMARQLAAQHQQSDERRLLESLEPALAILQQLAERDREAVRGIVSTLTRGMEFDLTTFAHERSGQMVALRAWHELDQYTYMVAGCVGAFWTEMTYMHLPRVLHGDPVAMSARGVRFGKALQLTNVLRDCAKDLRIGRCYLPSTMLERYGLTPRDLLSAEAAGRARPVMLELVRHALDQFRDAIDYTLAIRRSAPRLRLACLWPIVIGLKTLLLLVNSANWLVPEPAAKVRRQQVYGVIVTSIALVGSNTLLRAWLERLIAAIECRLHCTSREGG</sequence>
<organism evidence="2 3">
    <name type="scientific">Mycetohabitans rhizoxinica (strain DSM 19002 / CIP 109453 / HKI 454)</name>
    <name type="common">Paraburkholderia rhizoxinica</name>
    <dbReference type="NCBI Taxonomy" id="882378"/>
    <lineage>
        <taxon>Bacteria</taxon>
        <taxon>Pseudomonadati</taxon>
        <taxon>Pseudomonadota</taxon>
        <taxon>Betaproteobacteria</taxon>
        <taxon>Burkholderiales</taxon>
        <taxon>Burkholderiaceae</taxon>
        <taxon>Mycetohabitans</taxon>
    </lineage>
</organism>
<keyword evidence="2" id="KW-0808">Transferase</keyword>
<accession>E5ARZ7</accession>
<dbReference type="PANTHER" id="PTHR11626">
    <property type="entry name" value="FARNESYL-DIPHOSPHATE FARNESYLTRANSFERASE"/>
    <property type="match status" value="1"/>
</dbReference>
<dbReference type="STRING" id="882378.RBRH_03907"/>
<evidence type="ECO:0000256" key="1">
    <source>
        <dbReference type="SAM" id="MobiDB-lite"/>
    </source>
</evidence>
<dbReference type="EMBL" id="FR687359">
    <property type="protein sequence ID" value="CBW75379.1"/>
    <property type="molecule type" value="Genomic_DNA"/>
</dbReference>
<dbReference type="SFLD" id="SFLDS00005">
    <property type="entry name" value="Isoprenoid_Synthase_Type_I"/>
    <property type="match status" value="1"/>
</dbReference>
<dbReference type="GO" id="GO:0045338">
    <property type="term" value="P:farnesyl diphosphate metabolic process"/>
    <property type="evidence" value="ECO:0007669"/>
    <property type="project" value="InterPro"/>
</dbReference>
<dbReference type="Pfam" id="PF00494">
    <property type="entry name" value="SQS_PSY"/>
    <property type="match status" value="1"/>
</dbReference>
<dbReference type="PANTHER" id="PTHR11626:SF2">
    <property type="entry name" value="SQUALENE SYNTHASE"/>
    <property type="match status" value="1"/>
</dbReference>
<dbReference type="SUPFAM" id="SSF48576">
    <property type="entry name" value="Terpenoid synthases"/>
    <property type="match status" value="1"/>
</dbReference>
<dbReference type="InterPro" id="IPR044844">
    <property type="entry name" value="Trans_IPPS_euk-type"/>
</dbReference>